<dbReference type="STRING" id="1048983.EL17_03525"/>
<keyword evidence="5" id="KW-0032">Aminotransferase</keyword>
<feature type="active site" description="Proton acceptor" evidence="2">
    <location>
        <position position="191"/>
    </location>
</feature>
<dbReference type="Pfam" id="PF01041">
    <property type="entry name" value="DegT_DnrJ_EryC1"/>
    <property type="match status" value="1"/>
</dbReference>
<sequence>MGLKKILLSPPHIGSNEKKYIEEAFTSNWIAPIGPNVDGFEKDISDFLGCGHVAALSSGTAAIHLSLVILGIKPGDCVICPTLSFTASAAPIVYQGAEPIFIDSEEDTYNMCPILCEAAIQELLLENKKPKAIIIVHIYGMPAHMADFLRISHTYNIPLIEDAAEALGSTYRNFPCGAMGDFGIFSFNGNKIITTGGGGALVSPDKNLIQRARYLASHAREQQAYYQHSEIGYNYRLSNISAGIGRGQMELLGARIHSRRANYKRYHNFFSDFKGIKMQSEPSSAYYSNCWLTTIVLDPVIWDDITIPKLTFEMEQAGIESRPFWKPLHLQPVYRHARYFGSDIAQNLFERGICLPSGSNLKEDDFQRIFDVFLRLLKRSKAPVTLNR</sequence>
<dbReference type="InterPro" id="IPR000653">
    <property type="entry name" value="DegT/StrS_aminotransferase"/>
</dbReference>
<dbReference type="Proteomes" id="UP000027821">
    <property type="component" value="Unassembled WGS sequence"/>
</dbReference>
<comment type="caution">
    <text evidence="5">The sequence shown here is derived from an EMBL/GenBank/DDBJ whole genome shotgun (WGS) entry which is preliminary data.</text>
</comment>
<dbReference type="AlphaFoldDB" id="A0A074L4H1"/>
<comment type="similarity">
    <text evidence="1 4">Belongs to the DegT/DnrJ/EryC1 family.</text>
</comment>
<dbReference type="Gene3D" id="3.90.1150.10">
    <property type="entry name" value="Aspartate Aminotransferase, domain 1"/>
    <property type="match status" value="1"/>
</dbReference>
<dbReference type="InterPro" id="IPR015422">
    <property type="entry name" value="PyrdxlP-dep_Trfase_small"/>
</dbReference>
<organism evidence="5 6">
    <name type="scientific">Anditalea andensis</name>
    <dbReference type="NCBI Taxonomy" id="1048983"/>
    <lineage>
        <taxon>Bacteria</taxon>
        <taxon>Pseudomonadati</taxon>
        <taxon>Bacteroidota</taxon>
        <taxon>Cytophagia</taxon>
        <taxon>Cytophagales</taxon>
        <taxon>Cytophagaceae</taxon>
        <taxon>Anditalea</taxon>
    </lineage>
</organism>
<dbReference type="PANTHER" id="PTHR30244">
    <property type="entry name" value="TRANSAMINASE"/>
    <property type="match status" value="1"/>
</dbReference>
<dbReference type="RefSeq" id="WP_035070950.1">
    <property type="nucleotide sequence ID" value="NZ_JMIH01000014.1"/>
</dbReference>
<protein>
    <submittedName>
        <fullName evidence="5">Pyridoxal phosphate-dependent aminotransferase</fullName>
    </submittedName>
</protein>
<name>A0A074L4H1_9BACT</name>
<dbReference type="InterPro" id="IPR015424">
    <property type="entry name" value="PyrdxlP-dep_Trfase"/>
</dbReference>
<dbReference type="InterPro" id="IPR015421">
    <property type="entry name" value="PyrdxlP-dep_Trfase_major"/>
</dbReference>
<dbReference type="OrthoDB" id="9810913at2"/>
<keyword evidence="3 4" id="KW-0663">Pyridoxal phosphate</keyword>
<evidence type="ECO:0000313" key="6">
    <source>
        <dbReference type="Proteomes" id="UP000027821"/>
    </source>
</evidence>
<dbReference type="SUPFAM" id="SSF53383">
    <property type="entry name" value="PLP-dependent transferases"/>
    <property type="match status" value="1"/>
</dbReference>
<feature type="modified residue" description="N6-(pyridoxal phosphate)lysine" evidence="3">
    <location>
        <position position="191"/>
    </location>
</feature>
<dbReference type="GO" id="GO:0030170">
    <property type="term" value="F:pyridoxal phosphate binding"/>
    <property type="evidence" value="ECO:0007669"/>
    <property type="project" value="TreeGrafter"/>
</dbReference>
<dbReference type="eggNOG" id="COG0399">
    <property type="taxonomic scope" value="Bacteria"/>
</dbReference>
<dbReference type="Gene3D" id="3.40.640.10">
    <property type="entry name" value="Type I PLP-dependent aspartate aminotransferase-like (Major domain)"/>
    <property type="match status" value="1"/>
</dbReference>
<dbReference type="GO" id="GO:0008483">
    <property type="term" value="F:transaminase activity"/>
    <property type="evidence" value="ECO:0007669"/>
    <property type="project" value="UniProtKB-KW"/>
</dbReference>
<dbReference type="PANTHER" id="PTHR30244:SF34">
    <property type="entry name" value="DTDP-4-AMINO-4,6-DIDEOXYGALACTOSE TRANSAMINASE"/>
    <property type="match status" value="1"/>
</dbReference>
<reference evidence="5 6" key="1">
    <citation type="submission" date="2014-04" db="EMBL/GenBank/DDBJ databases">
        <title>Characterization and application of a salt tolerant electro-active bacterium.</title>
        <authorList>
            <person name="Yang L."/>
            <person name="Wei S."/>
            <person name="Tay Q.X.M."/>
        </authorList>
    </citation>
    <scope>NUCLEOTIDE SEQUENCE [LARGE SCALE GENOMIC DNA]</scope>
    <source>
        <strain evidence="5 6">LY1</strain>
    </source>
</reference>
<evidence type="ECO:0000256" key="1">
    <source>
        <dbReference type="ARBA" id="ARBA00037999"/>
    </source>
</evidence>
<dbReference type="EMBL" id="JMIH01000014">
    <property type="protein sequence ID" value="KEO74758.1"/>
    <property type="molecule type" value="Genomic_DNA"/>
</dbReference>
<evidence type="ECO:0000313" key="5">
    <source>
        <dbReference type="EMBL" id="KEO74758.1"/>
    </source>
</evidence>
<dbReference type="CDD" id="cd00616">
    <property type="entry name" value="AHBA_syn"/>
    <property type="match status" value="1"/>
</dbReference>
<evidence type="ECO:0000256" key="3">
    <source>
        <dbReference type="PIRSR" id="PIRSR000390-2"/>
    </source>
</evidence>
<keyword evidence="6" id="KW-1185">Reference proteome</keyword>
<accession>A0A074L4H1</accession>
<dbReference type="PIRSF" id="PIRSF000390">
    <property type="entry name" value="PLP_StrS"/>
    <property type="match status" value="1"/>
</dbReference>
<keyword evidence="5" id="KW-0808">Transferase</keyword>
<dbReference type="GO" id="GO:0000271">
    <property type="term" value="P:polysaccharide biosynthetic process"/>
    <property type="evidence" value="ECO:0007669"/>
    <property type="project" value="TreeGrafter"/>
</dbReference>
<proteinExistence type="inferred from homology"/>
<evidence type="ECO:0000256" key="2">
    <source>
        <dbReference type="PIRSR" id="PIRSR000390-1"/>
    </source>
</evidence>
<gene>
    <name evidence="5" type="ORF">EL17_03525</name>
</gene>
<evidence type="ECO:0000256" key="4">
    <source>
        <dbReference type="RuleBase" id="RU004508"/>
    </source>
</evidence>